<dbReference type="SUPFAM" id="SSF55785">
    <property type="entry name" value="PYP-like sensor domain (PAS domain)"/>
    <property type="match status" value="1"/>
</dbReference>
<dbReference type="RefSeq" id="WP_157569035.1">
    <property type="nucleotide sequence ID" value="NZ_WPIK01000018.1"/>
</dbReference>
<dbReference type="InterPro" id="IPR035965">
    <property type="entry name" value="PAS-like_dom_sf"/>
</dbReference>
<keyword evidence="4" id="KW-0808">Transferase</keyword>
<evidence type="ECO:0000256" key="4">
    <source>
        <dbReference type="ARBA" id="ARBA00022679"/>
    </source>
</evidence>
<dbReference type="InterPro" id="IPR052162">
    <property type="entry name" value="Sensor_kinase/Photoreceptor"/>
</dbReference>
<keyword evidence="3" id="KW-0597">Phosphoprotein</keyword>
<keyword evidence="8" id="KW-1185">Reference proteome</keyword>
<comment type="caution">
    <text evidence="7">The sequence shown here is derived from an EMBL/GenBank/DDBJ whole genome shotgun (WGS) entry which is preliminary data.</text>
</comment>
<dbReference type="EC" id="2.7.13.3" evidence="2"/>
<dbReference type="CDD" id="cd00130">
    <property type="entry name" value="PAS"/>
    <property type="match status" value="1"/>
</dbReference>
<evidence type="ECO:0000313" key="7">
    <source>
        <dbReference type="EMBL" id="MVN23117.1"/>
    </source>
</evidence>
<evidence type="ECO:0000259" key="6">
    <source>
        <dbReference type="PROSITE" id="PS50112"/>
    </source>
</evidence>
<name>A0A7K1T0Q6_9SPHI</name>
<comment type="catalytic activity">
    <reaction evidence="1">
        <text>ATP + protein L-histidine = ADP + protein N-phospho-L-histidine.</text>
        <dbReference type="EC" id="2.7.13.3"/>
    </reaction>
</comment>
<dbReference type="PANTHER" id="PTHR43304:SF1">
    <property type="entry name" value="PAC DOMAIN-CONTAINING PROTEIN"/>
    <property type="match status" value="1"/>
</dbReference>
<dbReference type="GO" id="GO:0004673">
    <property type="term" value="F:protein histidine kinase activity"/>
    <property type="evidence" value="ECO:0007669"/>
    <property type="project" value="UniProtKB-EC"/>
</dbReference>
<feature type="domain" description="PAS" evidence="6">
    <location>
        <begin position="10"/>
        <end position="87"/>
    </location>
</feature>
<dbReference type="Proteomes" id="UP000462014">
    <property type="component" value="Unassembled WGS sequence"/>
</dbReference>
<dbReference type="PROSITE" id="PS50112">
    <property type="entry name" value="PAS"/>
    <property type="match status" value="1"/>
</dbReference>
<evidence type="ECO:0000313" key="8">
    <source>
        <dbReference type="Proteomes" id="UP000462014"/>
    </source>
</evidence>
<organism evidence="7 8">
    <name type="scientific">Mucilaginibacter arboris</name>
    <dbReference type="NCBI Taxonomy" id="2682090"/>
    <lineage>
        <taxon>Bacteria</taxon>
        <taxon>Pseudomonadati</taxon>
        <taxon>Bacteroidota</taxon>
        <taxon>Sphingobacteriia</taxon>
        <taxon>Sphingobacteriales</taxon>
        <taxon>Sphingobacteriaceae</taxon>
        <taxon>Mucilaginibacter</taxon>
    </lineage>
</organism>
<evidence type="ECO:0000256" key="5">
    <source>
        <dbReference type="ARBA" id="ARBA00022777"/>
    </source>
</evidence>
<dbReference type="InterPro" id="IPR000014">
    <property type="entry name" value="PAS"/>
</dbReference>
<evidence type="ECO:0000256" key="2">
    <source>
        <dbReference type="ARBA" id="ARBA00012438"/>
    </source>
</evidence>
<dbReference type="AlphaFoldDB" id="A0A7K1T0Q6"/>
<dbReference type="Pfam" id="PF13426">
    <property type="entry name" value="PAS_9"/>
    <property type="match status" value="1"/>
</dbReference>
<dbReference type="Gene3D" id="3.30.450.20">
    <property type="entry name" value="PAS domain"/>
    <property type="match status" value="1"/>
</dbReference>
<dbReference type="PANTHER" id="PTHR43304">
    <property type="entry name" value="PHYTOCHROME-LIKE PROTEIN CPH1"/>
    <property type="match status" value="1"/>
</dbReference>
<dbReference type="SMART" id="SM00091">
    <property type="entry name" value="PAS"/>
    <property type="match status" value="1"/>
</dbReference>
<protein>
    <recommendedName>
        <fullName evidence="2">histidine kinase</fullName>
        <ecNumber evidence="2">2.7.13.3</ecNumber>
    </recommendedName>
</protein>
<sequence length="216" mass="24835">MLITPLLNFKDKSLKNFFFYSNQFMWITDIELKAILEVNDAAVRAFGYSREEVTAQSIQEFIPQKEHQKLLKLISESSFAQQPLKKEISLVSRTGKIIYVEACVSAIIYQGKEARIFTMTDITEKKLYRSMLEDAMEEEIGLKSKNKQLKNLAYFNFHLARKPLANILGLVNVLDQSVLDQSISPDQTLSEAIEFLRECSNELDELIKNTDPELLT</sequence>
<keyword evidence="5" id="KW-0418">Kinase</keyword>
<evidence type="ECO:0000256" key="3">
    <source>
        <dbReference type="ARBA" id="ARBA00022553"/>
    </source>
</evidence>
<accession>A0A7K1T0Q6</accession>
<gene>
    <name evidence="7" type="ORF">GO621_16455</name>
</gene>
<reference evidence="7 8" key="1">
    <citation type="submission" date="2019-12" db="EMBL/GenBank/DDBJ databases">
        <title>Mucilaginibacter sp. HMF7410 genome sequencing and assembly.</title>
        <authorList>
            <person name="Kang H."/>
            <person name="Cha I."/>
            <person name="Kim H."/>
            <person name="Joh K."/>
        </authorList>
    </citation>
    <scope>NUCLEOTIDE SEQUENCE [LARGE SCALE GENOMIC DNA]</scope>
    <source>
        <strain evidence="7 8">HMF7410</strain>
    </source>
</reference>
<dbReference type="NCBIfam" id="TIGR00229">
    <property type="entry name" value="sensory_box"/>
    <property type="match status" value="1"/>
</dbReference>
<dbReference type="EMBL" id="WPIK01000018">
    <property type="protein sequence ID" value="MVN23117.1"/>
    <property type="molecule type" value="Genomic_DNA"/>
</dbReference>
<proteinExistence type="predicted"/>
<evidence type="ECO:0000256" key="1">
    <source>
        <dbReference type="ARBA" id="ARBA00000085"/>
    </source>
</evidence>